<evidence type="ECO:0000256" key="3">
    <source>
        <dbReference type="ARBA" id="ARBA00022840"/>
    </source>
</evidence>
<evidence type="ECO:0000256" key="1">
    <source>
        <dbReference type="ARBA" id="ARBA00004245"/>
    </source>
</evidence>
<protein>
    <recommendedName>
        <fullName evidence="5">Kinesin motor domain-containing protein</fullName>
    </recommendedName>
</protein>
<keyword evidence="4" id="KW-0206">Cytoskeleton</keyword>
<dbReference type="AlphaFoldDB" id="A0AAV8WPS2"/>
<dbReference type="GO" id="GO:0008017">
    <property type="term" value="F:microtubule binding"/>
    <property type="evidence" value="ECO:0007669"/>
    <property type="project" value="InterPro"/>
</dbReference>
<dbReference type="Pfam" id="PF00225">
    <property type="entry name" value="Kinesin"/>
    <property type="match status" value="1"/>
</dbReference>
<dbReference type="Proteomes" id="UP001162156">
    <property type="component" value="Unassembled WGS sequence"/>
</dbReference>
<dbReference type="SMART" id="SM00129">
    <property type="entry name" value="KISc"/>
    <property type="match status" value="1"/>
</dbReference>
<dbReference type="GO" id="GO:0007018">
    <property type="term" value="P:microtubule-based movement"/>
    <property type="evidence" value="ECO:0007669"/>
    <property type="project" value="InterPro"/>
</dbReference>
<reference evidence="6" key="1">
    <citation type="journal article" date="2023" name="Insect Mol. Biol.">
        <title>Genome sequencing provides insights into the evolution of gene families encoding plant cell wall-degrading enzymes in longhorned beetles.</title>
        <authorList>
            <person name="Shin N.R."/>
            <person name="Okamura Y."/>
            <person name="Kirsch R."/>
            <person name="Pauchet Y."/>
        </authorList>
    </citation>
    <scope>NUCLEOTIDE SEQUENCE</scope>
    <source>
        <strain evidence="6">RBIC_L_NR</strain>
    </source>
</reference>
<keyword evidence="7" id="KW-1185">Reference proteome</keyword>
<dbReference type="InterPro" id="IPR036961">
    <property type="entry name" value="Kinesin_motor_dom_sf"/>
</dbReference>
<evidence type="ECO:0000259" key="5">
    <source>
        <dbReference type="SMART" id="SM00129"/>
    </source>
</evidence>
<evidence type="ECO:0000256" key="2">
    <source>
        <dbReference type="ARBA" id="ARBA00022741"/>
    </source>
</evidence>
<dbReference type="GO" id="GO:0005871">
    <property type="term" value="C:kinesin complex"/>
    <property type="evidence" value="ECO:0007669"/>
    <property type="project" value="TreeGrafter"/>
</dbReference>
<keyword evidence="4" id="KW-0963">Cytoplasm</keyword>
<organism evidence="6 7">
    <name type="scientific">Rhamnusium bicolor</name>
    <dbReference type="NCBI Taxonomy" id="1586634"/>
    <lineage>
        <taxon>Eukaryota</taxon>
        <taxon>Metazoa</taxon>
        <taxon>Ecdysozoa</taxon>
        <taxon>Arthropoda</taxon>
        <taxon>Hexapoda</taxon>
        <taxon>Insecta</taxon>
        <taxon>Pterygota</taxon>
        <taxon>Neoptera</taxon>
        <taxon>Endopterygota</taxon>
        <taxon>Coleoptera</taxon>
        <taxon>Polyphaga</taxon>
        <taxon>Cucujiformia</taxon>
        <taxon>Chrysomeloidea</taxon>
        <taxon>Cerambycidae</taxon>
        <taxon>Lepturinae</taxon>
        <taxon>Rhagiini</taxon>
        <taxon>Rhamnusium</taxon>
    </lineage>
</organism>
<proteinExistence type="predicted"/>
<dbReference type="InterPro" id="IPR027417">
    <property type="entry name" value="P-loop_NTPase"/>
</dbReference>
<evidence type="ECO:0000256" key="4">
    <source>
        <dbReference type="ARBA" id="ARBA00023212"/>
    </source>
</evidence>
<keyword evidence="3" id="KW-0067">ATP-binding</keyword>
<gene>
    <name evidence="6" type="ORF">NQ314_018973</name>
</gene>
<dbReference type="PRINTS" id="PR00380">
    <property type="entry name" value="KINESINHEAVY"/>
</dbReference>
<sequence>MSKSENKNAKVFFRIFPLEKIRWDNLKIKDQTVYMRNLLKGSLGNKTEGPPKFWEFKTDGVFFNSNQEFVYTKVMEAVLDRVIKGCNGIIVAFGQTGTGKSLTLGGLQLLEEKSTAADLLKEYPNLIDIYRSREATKIRVKSEYEALMLLYKGEGRKTFANNDTYMSHLHSSVVTFHITTKNQDYTSPEKITSRLHIIDMAGVDTVGNISSLFKNAHEIGRANIIKTNLEEFLLCLMKNVPMHIKTKERTNPLIYFLGSDLSNESILRFIGHIRVLQEDLVITISMLRFGQLVRGLKPKMKELIYEMNEESKLQYIQDQLEELQKDRLHCSVLLNQDLTRNLNQDRINHIQKTIQEYLKDQITEINILNVAEASEAFKEFKEICNHCEIEKK</sequence>
<dbReference type="GO" id="GO:0005524">
    <property type="term" value="F:ATP binding"/>
    <property type="evidence" value="ECO:0007669"/>
    <property type="project" value="UniProtKB-KW"/>
</dbReference>
<comment type="caution">
    <text evidence="6">The sequence shown here is derived from an EMBL/GenBank/DDBJ whole genome shotgun (WGS) entry which is preliminary data.</text>
</comment>
<name>A0AAV8WPS2_9CUCU</name>
<feature type="domain" description="Kinesin motor" evidence="5">
    <location>
        <begin position="6"/>
        <end position="302"/>
    </location>
</feature>
<comment type="subcellular location">
    <subcellularLocation>
        <location evidence="1">Cytoplasm</location>
        <location evidence="1">Cytoskeleton</location>
    </subcellularLocation>
</comment>
<dbReference type="InterPro" id="IPR027640">
    <property type="entry name" value="Kinesin-like_fam"/>
</dbReference>
<evidence type="ECO:0000313" key="6">
    <source>
        <dbReference type="EMBL" id="KAJ8928468.1"/>
    </source>
</evidence>
<dbReference type="SUPFAM" id="SSF52540">
    <property type="entry name" value="P-loop containing nucleoside triphosphate hydrolases"/>
    <property type="match status" value="1"/>
</dbReference>
<dbReference type="GO" id="GO:0016887">
    <property type="term" value="F:ATP hydrolysis activity"/>
    <property type="evidence" value="ECO:0007669"/>
    <property type="project" value="TreeGrafter"/>
</dbReference>
<keyword evidence="2" id="KW-0547">Nucleotide-binding</keyword>
<dbReference type="PANTHER" id="PTHR24115">
    <property type="entry name" value="KINESIN-RELATED"/>
    <property type="match status" value="1"/>
</dbReference>
<dbReference type="GO" id="GO:0003777">
    <property type="term" value="F:microtubule motor activity"/>
    <property type="evidence" value="ECO:0007669"/>
    <property type="project" value="InterPro"/>
</dbReference>
<dbReference type="Gene3D" id="3.40.850.10">
    <property type="entry name" value="Kinesin motor domain"/>
    <property type="match status" value="2"/>
</dbReference>
<evidence type="ECO:0000313" key="7">
    <source>
        <dbReference type="Proteomes" id="UP001162156"/>
    </source>
</evidence>
<accession>A0AAV8WPS2</accession>
<dbReference type="InterPro" id="IPR001752">
    <property type="entry name" value="Kinesin_motor_dom"/>
</dbReference>
<dbReference type="GO" id="GO:0005874">
    <property type="term" value="C:microtubule"/>
    <property type="evidence" value="ECO:0007669"/>
    <property type="project" value="TreeGrafter"/>
</dbReference>
<dbReference type="EMBL" id="JANEYF010005370">
    <property type="protein sequence ID" value="KAJ8928468.1"/>
    <property type="molecule type" value="Genomic_DNA"/>
</dbReference>